<dbReference type="PROSITE" id="PS50005">
    <property type="entry name" value="TPR"/>
    <property type="match status" value="1"/>
</dbReference>
<reference evidence="4" key="1">
    <citation type="submission" date="2023-03" db="EMBL/GenBank/DDBJ databases">
        <title>Mating type loci evolution in Malassezia.</title>
        <authorList>
            <person name="Coelho M.A."/>
        </authorList>
    </citation>
    <scope>NUCLEOTIDE SEQUENCE</scope>
    <source>
        <strain evidence="4">CBS 7876</strain>
    </source>
</reference>
<dbReference type="GO" id="GO:0031415">
    <property type="term" value="C:NatA complex"/>
    <property type="evidence" value="ECO:0007669"/>
    <property type="project" value="TreeGrafter"/>
</dbReference>
<keyword evidence="1" id="KW-0677">Repeat</keyword>
<evidence type="ECO:0000256" key="1">
    <source>
        <dbReference type="ARBA" id="ARBA00022737"/>
    </source>
</evidence>
<dbReference type="SMART" id="SM00028">
    <property type="entry name" value="TPR"/>
    <property type="match status" value="4"/>
</dbReference>
<dbReference type="Gene3D" id="1.25.40.1010">
    <property type="match status" value="1"/>
</dbReference>
<feature type="repeat" description="TPR" evidence="3">
    <location>
        <begin position="80"/>
        <end position="113"/>
    </location>
</feature>
<gene>
    <name evidence="4" type="ORF">MOBT1_000834</name>
</gene>
<dbReference type="InterPro" id="IPR019734">
    <property type="entry name" value="TPR_rpt"/>
</dbReference>
<dbReference type="InterPro" id="IPR011990">
    <property type="entry name" value="TPR-like_helical_dom_sf"/>
</dbReference>
<dbReference type="PIRSF" id="PIRSF000422">
    <property type="entry name" value="N-terminal-AcTrfase-A_aux_su"/>
    <property type="match status" value="1"/>
</dbReference>
<accession>A0AAF0DX27</accession>
<organism evidence="4 5">
    <name type="scientific">Malassezia obtusa</name>
    <dbReference type="NCBI Taxonomy" id="76774"/>
    <lineage>
        <taxon>Eukaryota</taxon>
        <taxon>Fungi</taxon>
        <taxon>Dikarya</taxon>
        <taxon>Basidiomycota</taxon>
        <taxon>Ustilaginomycotina</taxon>
        <taxon>Malasseziomycetes</taxon>
        <taxon>Malasseziales</taxon>
        <taxon>Malasseziaceae</taxon>
        <taxon>Malassezia</taxon>
    </lineage>
</organism>
<dbReference type="SUPFAM" id="SSF48452">
    <property type="entry name" value="TPR-like"/>
    <property type="match status" value="1"/>
</dbReference>
<dbReference type="AlphaFoldDB" id="A0AAF0DX27"/>
<dbReference type="PANTHER" id="PTHR22767">
    <property type="entry name" value="N-TERMINAL ACETYLTRANSFERASE-RELATED"/>
    <property type="match status" value="1"/>
</dbReference>
<dbReference type="EMBL" id="CP119934">
    <property type="protein sequence ID" value="WFD02153.1"/>
    <property type="molecule type" value="Genomic_DNA"/>
</dbReference>
<evidence type="ECO:0000313" key="5">
    <source>
        <dbReference type="Proteomes" id="UP001214603"/>
    </source>
</evidence>
<dbReference type="PANTHER" id="PTHR22767:SF2">
    <property type="entry name" value="N(ALPHA)-ACETYLTRANSFERASE 15_16, ISOFORM A"/>
    <property type="match status" value="1"/>
</dbReference>
<dbReference type="InterPro" id="IPR021183">
    <property type="entry name" value="NatA_aux_su"/>
</dbReference>
<sequence length="853" mass="94636">MPPKVVQLSTKERALFAKLIQEYETRQYKSAVKTADAILKTRPDHGETLALKGLVLASLHQREEGLRLAKQGLRLNLMSFICWHALGIVHRMDRNYEESLKCYAQALRIESGNINLVRESAYMQLQLRNYAPLIEARLILLRAQPHLRVNWVALAIAHDLADNKAQAARVLAAYETVTHDVPPHNYEFSEVVLYHASLLDQIGEAQAVLDLLEAQRARLFDLPAIDELRINALLKLGRVAEADVLLRTLLARNPENTQTIRRLLDVLAADKTGAERETFLLAKLGELQGEHARSTALRRIALDVAAPGEAFAKHARDYIERALVKGVPSLFSDVKSLYRNAEKQAAIEEIVESLRAEWSPAQATPVAEPPSSYLWAMYFLAHHYSYVGQAERALKYIDSVIAHTPTMPELHMSRARILKRAGAYEAASDAMEDARLLDGQDRYLNTKAAKYLLRANKVDETVRVLKLFTKPDVPDPVADLVDMQAIGYLVEDAEAQRRVGDDALALKRFHQIDRIMAEIYDDQLDFHSYCLRKMTLRAYVATVHFEDSLYTRPAYIRAASGAVALYARLHDEHRASDGAAQAAAEKRAALKASKQAMRDELLAAAAKNLEKLSEDEAPPAKDADPYGEQLLATSHPLEAAHHFVRRLQQDAPHCIETWLSAFEVAVREEKWLLVLRALGQAFAIDAADPRLHEQLMRFRARTEAGPLPEAAAKALEQLAAQVPQLTAPVETLHAEYVQRYGARSAAHTLGAAQGLWALYGAARAGDAAALVHGLLRGDAPAPLRVLEDAHTFLRRVETSAPLERAVSAAAFAEAAHAQWPRADAFTAPSSLASEAARRSEARAHWMPAPAPSS</sequence>
<evidence type="ECO:0000256" key="3">
    <source>
        <dbReference type="PROSITE-ProRule" id="PRU00339"/>
    </source>
</evidence>
<dbReference type="Gene3D" id="1.25.40.1040">
    <property type="match status" value="1"/>
</dbReference>
<keyword evidence="2 3" id="KW-0802">TPR repeat</keyword>
<dbReference type="Proteomes" id="UP001214603">
    <property type="component" value="Chromosome 1"/>
</dbReference>
<protein>
    <recommendedName>
        <fullName evidence="6">N-alpha-acetyltransferase 16, NatA auxiliary subunit</fullName>
    </recommendedName>
</protein>
<name>A0AAF0DX27_9BASI</name>
<dbReference type="Pfam" id="PF12569">
    <property type="entry name" value="NatA_aux_su"/>
    <property type="match status" value="1"/>
</dbReference>
<evidence type="ECO:0000256" key="2">
    <source>
        <dbReference type="ARBA" id="ARBA00022803"/>
    </source>
</evidence>
<keyword evidence="5" id="KW-1185">Reference proteome</keyword>
<evidence type="ECO:0008006" key="6">
    <source>
        <dbReference type="Google" id="ProtNLM"/>
    </source>
</evidence>
<evidence type="ECO:0000313" key="4">
    <source>
        <dbReference type="EMBL" id="WFD02153.1"/>
    </source>
</evidence>
<proteinExistence type="predicted"/>